<reference evidence="1" key="1">
    <citation type="submission" date="2023-10" db="EMBL/GenBank/DDBJ databases">
        <authorList>
            <person name="Rodriguez Cubillos JULIANA M."/>
            <person name="De Vega J."/>
        </authorList>
    </citation>
    <scope>NUCLEOTIDE SEQUENCE</scope>
</reference>
<evidence type="ECO:0000313" key="2">
    <source>
        <dbReference type="Proteomes" id="UP001177021"/>
    </source>
</evidence>
<keyword evidence="2" id="KW-1185">Reference proteome</keyword>
<name>A0ACB0LHU8_TRIPR</name>
<proteinExistence type="predicted"/>
<comment type="caution">
    <text evidence="1">The sequence shown here is derived from an EMBL/GenBank/DDBJ whole genome shotgun (WGS) entry which is preliminary data.</text>
</comment>
<sequence>MDKVRCAKDDGSPRKIDKNPTKSSGVQMQARSSKELMAKKILQIKQEKIDKLHETLQGNNREMVQEILEVVDETPKKTTRKLDNHLDKPNAAKKTEKQKLETQKNITHEKAKINGGGVPKVDGRLDKTITTKKIRQPKTMEVVAPGDKEVAQGMSKKRIHENLSECNREKIQKVEKTVAKKLLMPSKIKKSEKPNISLDTMISKTECSKKRKRVATCPSMLIGDYIELQKSNDMDTTKSNTTEKPGKTSHPSSSQPIKVSQNQPLAQVEEIVNAEETNKDIEEDKGTPKRRTRGKTKCKDIHARTLEEREEVTFNDDGQPIGPTRKVVARFSLFLGTLARKSTFCPLIYTNWSGMPRRNKRRCWRYTKRKYILQAEARSWVLTTVREAWRRYKHEIKMKHFVIYSNMSERIKHRPKEVPEAHFKNLCEYWNKEPIQAISEKNTRNRAQLKWVHRMGPTNFSLTREELRAKEGREPTKSEMFFETRKGKNKGKQVDVETEKVISQLQEMAENEESDTEAFEAVFGKERPGRLRGYGRNITKTSLKRKSEINALKKAHNEEVSTMRHDFEDKFDRLQNAFKTLMQRCNPQMNMESIEDLLGLSPEDVNESGPQMHSSTSIHAPDHQKQDINEDDEEDGDISDDSQEDDASDDDDIEFDEEDDISDEEDDEDDEFDKLT</sequence>
<gene>
    <name evidence="1" type="ORF">MILVUS5_LOCUS33315</name>
</gene>
<evidence type="ECO:0000313" key="1">
    <source>
        <dbReference type="EMBL" id="CAJ2669030.1"/>
    </source>
</evidence>
<accession>A0ACB0LHU8</accession>
<protein>
    <submittedName>
        <fullName evidence="1">Uncharacterized protein</fullName>
    </submittedName>
</protein>
<dbReference type="EMBL" id="CASHSV030000615">
    <property type="protein sequence ID" value="CAJ2669030.1"/>
    <property type="molecule type" value="Genomic_DNA"/>
</dbReference>
<organism evidence="1 2">
    <name type="scientific">Trifolium pratense</name>
    <name type="common">Red clover</name>
    <dbReference type="NCBI Taxonomy" id="57577"/>
    <lineage>
        <taxon>Eukaryota</taxon>
        <taxon>Viridiplantae</taxon>
        <taxon>Streptophyta</taxon>
        <taxon>Embryophyta</taxon>
        <taxon>Tracheophyta</taxon>
        <taxon>Spermatophyta</taxon>
        <taxon>Magnoliopsida</taxon>
        <taxon>eudicotyledons</taxon>
        <taxon>Gunneridae</taxon>
        <taxon>Pentapetalae</taxon>
        <taxon>rosids</taxon>
        <taxon>fabids</taxon>
        <taxon>Fabales</taxon>
        <taxon>Fabaceae</taxon>
        <taxon>Papilionoideae</taxon>
        <taxon>50 kb inversion clade</taxon>
        <taxon>NPAAA clade</taxon>
        <taxon>Hologalegina</taxon>
        <taxon>IRL clade</taxon>
        <taxon>Trifolieae</taxon>
        <taxon>Trifolium</taxon>
    </lineage>
</organism>
<dbReference type="Proteomes" id="UP001177021">
    <property type="component" value="Unassembled WGS sequence"/>
</dbReference>